<protein>
    <submittedName>
        <fullName evidence="2">FkbM family methyltransferase</fullName>
    </submittedName>
</protein>
<evidence type="ECO:0000313" key="3">
    <source>
        <dbReference type="Proteomes" id="UP001218638"/>
    </source>
</evidence>
<dbReference type="Proteomes" id="UP001218638">
    <property type="component" value="Chromosome"/>
</dbReference>
<dbReference type="InterPro" id="IPR029063">
    <property type="entry name" value="SAM-dependent_MTases_sf"/>
</dbReference>
<proteinExistence type="predicted"/>
<gene>
    <name evidence="2" type="ORF">PXH66_10745</name>
</gene>
<keyword evidence="3" id="KW-1185">Reference proteome</keyword>
<dbReference type="Gene3D" id="3.40.50.150">
    <property type="entry name" value="Vaccinia Virus protein VP39"/>
    <property type="match status" value="1"/>
</dbReference>
<dbReference type="GO" id="GO:0008168">
    <property type="term" value="F:methyltransferase activity"/>
    <property type="evidence" value="ECO:0007669"/>
    <property type="project" value="UniProtKB-KW"/>
</dbReference>
<organism evidence="2 3">
    <name type="scientific">Synoicihabitans lomoniglobus</name>
    <dbReference type="NCBI Taxonomy" id="2909285"/>
    <lineage>
        <taxon>Bacteria</taxon>
        <taxon>Pseudomonadati</taxon>
        <taxon>Verrucomicrobiota</taxon>
        <taxon>Opitutia</taxon>
        <taxon>Opitutales</taxon>
        <taxon>Opitutaceae</taxon>
        <taxon>Synoicihabitans</taxon>
    </lineage>
</organism>
<feature type="domain" description="Methyltransferase FkbM" evidence="1">
    <location>
        <begin position="15"/>
        <end position="192"/>
    </location>
</feature>
<dbReference type="Pfam" id="PF05050">
    <property type="entry name" value="Methyltransf_21"/>
    <property type="match status" value="1"/>
</dbReference>
<keyword evidence="2" id="KW-0489">Methyltransferase</keyword>
<dbReference type="GO" id="GO:0032259">
    <property type="term" value="P:methylation"/>
    <property type="evidence" value="ECO:0007669"/>
    <property type="project" value="UniProtKB-KW"/>
</dbReference>
<reference evidence="2" key="1">
    <citation type="submission" date="2023-03" db="EMBL/GenBank/DDBJ databases">
        <title>Lomoglobus Profundus gen. nov., sp. nov., a novel member of the phylum Verrucomicrobia, isolated from deep-marine sediment of South China Sea.</title>
        <authorList>
            <person name="Ahmad T."/>
            <person name="Ishaq S.E."/>
            <person name="Wang F."/>
        </authorList>
    </citation>
    <scope>NUCLEOTIDE SEQUENCE</scope>
    <source>
        <strain evidence="2">LMO-M01</strain>
    </source>
</reference>
<dbReference type="SUPFAM" id="SSF53335">
    <property type="entry name" value="S-adenosyl-L-methionine-dependent methyltransferases"/>
    <property type="match status" value="1"/>
</dbReference>
<name>A0AAF0CSU2_9BACT</name>
<dbReference type="AlphaFoldDB" id="A0AAF0CSU2"/>
<keyword evidence="2" id="KW-0808">Transferase</keyword>
<evidence type="ECO:0000259" key="1">
    <source>
        <dbReference type="Pfam" id="PF05050"/>
    </source>
</evidence>
<sequence length="206" mass="23398">MHRAFRDLHGLRFLQIGANDGQRNDPIFSFIRAFGWHGTLVEPNLDFVVKLESLHRRAPRIRIVPAAIAEGRATRPFYRIDASIPGLPNFAQGLATLDYNRILTACRDLGLSDSGIVQDMIDVIVWSDLDPESRLAETEVLVIDAEGYDLTLLRLWDWQRVRPPIVHFEHACADPAEYRHFLGELSGYGYDYVVEGDNTTAFLPLH</sequence>
<evidence type="ECO:0000313" key="2">
    <source>
        <dbReference type="EMBL" id="WED67326.1"/>
    </source>
</evidence>
<dbReference type="InterPro" id="IPR006342">
    <property type="entry name" value="FkbM_mtfrase"/>
</dbReference>
<dbReference type="KEGG" id="slom:PXH66_10745"/>
<accession>A0AAF0CSU2</accession>
<dbReference type="EMBL" id="CP119075">
    <property type="protein sequence ID" value="WED67326.1"/>
    <property type="molecule type" value="Genomic_DNA"/>
</dbReference>
<dbReference type="RefSeq" id="WP_330928099.1">
    <property type="nucleotide sequence ID" value="NZ_CP119075.1"/>
</dbReference>